<dbReference type="Proteomes" id="UP001057375">
    <property type="component" value="Unassembled WGS sequence"/>
</dbReference>
<proteinExistence type="predicted"/>
<accession>A0ABQ5JUH5</accession>
<organism evidence="1 2">
    <name type="scientific">Aduncisulcus paluster</name>
    <dbReference type="NCBI Taxonomy" id="2918883"/>
    <lineage>
        <taxon>Eukaryota</taxon>
        <taxon>Metamonada</taxon>
        <taxon>Carpediemonas-like organisms</taxon>
        <taxon>Aduncisulcus</taxon>
    </lineage>
</organism>
<dbReference type="EMBL" id="BQXS01011863">
    <property type="protein sequence ID" value="GKT17602.1"/>
    <property type="molecule type" value="Genomic_DNA"/>
</dbReference>
<evidence type="ECO:0000313" key="1">
    <source>
        <dbReference type="EMBL" id="GKT17602.1"/>
    </source>
</evidence>
<reference evidence="1" key="1">
    <citation type="submission" date="2022-03" db="EMBL/GenBank/DDBJ databases">
        <title>Draft genome sequence of Aduncisulcus paluster, a free-living microaerophilic Fornicata.</title>
        <authorList>
            <person name="Yuyama I."/>
            <person name="Kume K."/>
            <person name="Tamura T."/>
            <person name="Inagaki Y."/>
            <person name="Hashimoto T."/>
        </authorList>
    </citation>
    <scope>NUCLEOTIDE SEQUENCE</scope>
    <source>
        <strain evidence="1">NY0171</strain>
    </source>
</reference>
<gene>
    <name evidence="1" type="ORF">ADUPG1_011140</name>
</gene>
<sequence>MIQDEIYARATQKARQRLRADLLTALSGAATVTQLLIRLCDEWMGRMGPKAVGIRIMEVSNLLDDFRREDTVDKPKLYM</sequence>
<keyword evidence="2" id="KW-1185">Reference proteome</keyword>
<comment type="caution">
    <text evidence="1">The sequence shown here is derived from an EMBL/GenBank/DDBJ whole genome shotgun (WGS) entry which is preliminary data.</text>
</comment>
<evidence type="ECO:0000313" key="2">
    <source>
        <dbReference type="Proteomes" id="UP001057375"/>
    </source>
</evidence>
<protein>
    <submittedName>
        <fullName evidence="1">Uncharacterized protein</fullName>
    </submittedName>
</protein>
<name>A0ABQ5JUH5_9EUKA</name>